<dbReference type="EMBL" id="PVTL01000006">
    <property type="protein sequence ID" value="PRY67503.1"/>
    <property type="molecule type" value="Genomic_DNA"/>
</dbReference>
<gene>
    <name evidence="2" type="ORF">B0I08_106110</name>
</gene>
<name>A0A2T0VBK3_9MICO</name>
<evidence type="ECO:0000256" key="1">
    <source>
        <dbReference type="SAM" id="Phobius"/>
    </source>
</evidence>
<keyword evidence="3" id="KW-1185">Reference proteome</keyword>
<dbReference type="Pfam" id="PF04964">
    <property type="entry name" value="Flp_Fap"/>
    <property type="match status" value="1"/>
</dbReference>
<accession>A0A2T0VBK3</accession>
<dbReference type="RefSeq" id="WP_106213146.1">
    <property type="nucleotide sequence ID" value="NZ_PVTL01000006.1"/>
</dbReference>
<keyword evidence="1" id="KW-1133">Transmembrane helix</keyword>
<sequence length="75" mass="7674">MLSLVVSLQSYLVAAKDRLSREETGATAVEYGLIIGLIAVAIVAVLIFLGPQLAGLFQGVSDSIPEVATTSTPAG</sequence>
<keyword evidence="1" id="KW-0472">Membrane</keyword>
<comment type="caution">
    <text evidence="2">The sequence shown here is derived from an EMBL/GenBank/DDBJ whole genome shotgun (WGS) entry which is preliminary data.</text>
</comment>
<proteinExistence type="predicted"/>
<evidence type="ECO:0000313" key="3">
    <source>
        <dbReference type="Proteomes" id="UP000237983"/>
    </source>
</evidence>
<dbReference type="AlphaFoldDB" id="A0A2T0VBK3"/>
<protein>
    <submittedName>
        <fullName evidence="2">Pilus assembly protein Flp/PilA</fullName>
    </submittedName>
</protein>
<feature type="transmembrane region" description="Helical" evidence="1">
    <location>
        <begin position="31"/>
        <end position="49"/>
    </location>
</feature>
<evidence type="ECO:0000313" key="2">
    <source>
        <dbReference type="EMBL" id="PRY67503.1"/>
    </source>
</evidence>
<keyword evidence="1" id="KW-0812">Transmembrane</keyword>
<reference evidence="2 3" key="1">
    <citation type="submission" date="2018-03" db="EMBL/GenBank/DDBJ databases">
        <title>Genomic Encyclopedia of Type Strains, Phase III (KMG-III): the genomes of soil and plant-associated and newly described type strains.</title>
        <authorList>
            <person name="Whitman W."/>
        </authorList>
    </citation>
    <scope>NUCLEOTIDE SEQUENCE [LARGE SCALE GENOMIC DNA]</scope>
    <source>
        <strain evidence="2 3">CGMCC 1.12484</strain>
    </source>
</reference>
<organism evidence="2 3">
    <name type="scientific">Glaciihabitans tibetensis</name>
    <dbReference type="NCBI Taxonomy" id="1266600"/>
    <lineage>
        <taxon>Bacteria</taxon>
        <taxon>Bacillati</taxon>
        <taxon>Actinomycetota</taxon>
        <taxon>Actinomycetes</taxon>
        <taxon>Micrococcales</taxon>
        <taxon>Microbacteriaceae</taxon>
        <taxon>Glaciihabitans</taxon>
    </lineage>
</organism>
<dbReference type="InterPro" id="IPR007047">
    <property type="entry name" value="Flp_Fap"/>
</dbReference>
<dbReference type="Proteomes" id="UP000237983">
    <property type="component" value="Unassembled WGS sequence"/>
</dbReference>